<reference evidence="1" key="1">
    <citation type="submission" date="2021-02" db="EMBL/GenBank/DDBJ databases">
        <authorList>
            <person name="Nowell W R."/>
        </authorList>
    </citation>
    <scope>NUCLEOTIDE SEQUENCE</scope>
</reference>
<dbReference type="AlphaFoldDB" id="A0A820IRP9"/>
<dbReference type="EMBL" id="CAJOBE010037962">
    <property type="protein sequence ID" value="CAF4316071.1"/>
    <property type="molecule type" value="Genomic_DNA"/>
</dbReference>
<proteinExistence type="predicted"/>
<name>A0A820IRP9_9BILA</name>
<organism evidence="1 2">
    <name type="scientific">Rotaria sordida</name>
    <dbReference type="NCBI Taxonomy" id="392033"/>
    <lineage>
        <taxon>Eukaryota</taxon>
        <taxon>Metazoa</taxon>
        <taxon>Spiralia</taxon>
        <taxon>Gnathifera</taxon>
        <taxon>Rotifera</taxon>
        <taxon>Eurotatoria</taxon>
        <taxon>Bdelloidea</taxon>
        <taxon>Philodinida</taxon>
        <taxon>Philodinidae</taxon>
        <taxon>Rotaria</taxon>
    </lineage>
</organism>
<evidence type="ECO:0000313" key="1">
    <source>
        <dbReference type="EMBL" id="CAF4316071.1"/>
    </source>
</evidence>
<accession>A0A820IRP9</accession>
<dbReference type="Proteomes" id="UP000663874">
    <property type="component" value="Unassembled WGS sequence"/>
</dbReference>
<protein>
    <submittedName>
        <fullName evidence="1">Uncharacterized protein</fullName>
    </submittedName>
</protein>
<gene>
    <name evidence="1" type="ORF">FNK824_LOCUS41166</name>
</gene>
<feature type="non-terminal residue" evidence="1">
    <location>
        <position position="1"/>
    </location>
</feature>
<evidence type="ECO:0000313" key="2">
    <source>
        <dbReference type="Proteomes" id="UP000663874"/>
    </source>
</evidence>
<sequence>IIPAVEGHMDDCFRLVRAQEQEQKTALVIRICNAILGRFNRTE</sequence>
<comment type="caution">
    <text evidence="1">The sequence shown here is derived from an EMBL/GenBank/DDBJ whole genome shotgun (WGS) entry which is preliminary data.</text>
</comment>